<organism evidence="2 3">
    <name type="scientific">Neomesorhizobium albiziae</name>
    <dbReference type="NCBI Taxonomy" id="335020"/>
    <lineage>
        <taxon>Bacteria</taxon>
        <taxon>Pseudomonadati</taxon>
        <taxon>Pseudomonadota</taxon>
        <taxon>Alphaproteobacteria</taxon>
        <taxon>Hyphomicrobiales</taxon>
        <taxon>Phyllobacteriaceae</taxon>
        <taxon>Neomesorhizobium</taxon>
    </lineage>
</organism>
<reference evidence="2 3" key="1">
    <citation type="submission" date="2016-10" db="EMBL/GenBank/DDBJ databases">
        <authorList>
            <person name="Varghese N."/>
            <person name="Submissions S."/>
        </authorList>
    </citation>
    <scope>NUCLEOTIDE SEQUENCE [LARGE SCALE GENOMIC DNA]</scope>
    <source>
        <strain evidence="2 3">DSM 21822</strain>
    </source>
</reference>
<feature type="region of interest" description="Disordered" evidence="1">
    <location>
        <begin position="63"/>
        <end position="99"/>
    </location>
</feature>
<evidence type="ECO:0000313" key="3">
    <source>
        <dbReference type="Proteomes" id="UP000323300"/>
    </source>
</evidence>
<gene>
    <name evidence="2" type="ORF">SAMN04488498_10557</name>
</gene>
<dbReference type="AlphaFoldDB" id="A0A1I3YNA1"/>
<keyword evidence="3" id="KW-1185">Reference proteome</keyword>
<dbReference type="Proteomes" id="UP000323300">
    <property type="component" value="Unassembled WGS sequence"/>
</dbReference>
<accession>A0A1I3YNA1</accession>
<name>A0A1I3YNA1_9HYPH</name>
<dbReference type="EMBL" id="FOSL01000005">
    <property type="protein sequence ID" value="SFK33255.1"/>
    <property type="molecule type" value="Genomic_DNA"/>
</dbReference>
<dbReference type="RefSeq" id="WP_149760092.1">
    <property type="nucleotide sequence ID" value="NZ_BSPE01000056.1"/>
</dbReference>
<protein>
    <submittedName>
        <fullName evidence="2">Uncharacterized protein</fullName>
    </submittedName>
</protein>
<sequence>MRAAFKKVAKTLLNPRFWKTAVGGGHARRFRAPGLDGFGDGQLGDIAVSRETEHRYSRLREPRELGTLFPKPGGMPAGDIEFGPTEPRRREPVKQLTEV</sequence>
<proteinExistence type="predicted"/>
<evidence type="ECO:0000256" key="1">
    <source>
        <dbReference type="SAM" id="MobiDB-lite"/>
    </source>
</evidence>
<evidence type="ECO:0000313" key="2">
    <source>
        <dbReference type="EMBL" id="SFK33255.1"/>
    </source>
</evidence>